<dbReference type="EMBL" id="JAWDGP010003612">
    <property type="protein sequence ID" value="KAK3772627.1"/>
    <property type="molecule type" value="Genomic_DNA"/>
</dbReference>
<proteinExistence type="predicted"/>
<name>A0AAE0ZNU6_9GAST</name>
<reference evidence="2" key="1">
    <citation type="journal article" date="2023" name="G3 (Bethesda)">
        <title>A reference genome for the long-term kleptoplast-retaining sea slug Elysia crispata morphotype clarki.</title>
        <authorList>
            <person name="Eastman K.E."/>
            <person name="Pendleton A.L."/>
            <person name="Shaikh M.A."/>
            <person name="Suttiyut T."/>
            <person name="Ogas R."/>
            <person name="Tomko P."/>
            <person name="Gavelis G."/>
            <person name="Widhalm J.R."/>
            <person name="Wisecaver J.H."/>
        </authorList>
    </citation>
    <scope>NUCLEOTIDE SEQUENCE</scope>
    <source>
        <strain evidence="2">ECLA1</strain>
    </source>
</reference>
<evidence type="ECO:0000313" key="2">
    <source>
        <dbReference type="EMBL" id="KAK3772627.1"/>
    </source>
</evidence>
<feature type="region of interest" description="Disordered" evidence="1">
    <location>
        <begin position="1"/>
        <end position="23"/>
    </location>
</feature>
<organism evidence="2 3">
    <name type="scientific">Elysia crispata</name>
    <name type="common">lettuce slug</name>
    <dbReference type="NCBI Taxonomy" id="231223"/>
    <lineage>
        <taxon>Eukaryota</taxon>
        <taxon>Metazoa</taxon>
        <taxon>Spiralia</taxon>
        <taxon>Lophotrochozoa</taxon>
        <taxon>Mollusca</taxon>
        <taxon>Gastropoda</taxon>
        <taxon>Heterobranchia</taxon>
        <taxon>Euthyneura</taxon>
        <taxon>Panpulmonata</taxon>
        <taxon>Sacoglossa</taxon>
        <taxon>Placobranchoidea</taxon>
        <taxon>Plakobranchidae</taxon>
        <taxon>Elysia</taxon>
    </lineage>
</organism>
<dbReference type="Proteomes" id="UP001283361">
    <property type="component" value="Unassembled WGS sequence"/>
</dbReference>
<sequence length="112" mass="12269">MPRNSRWVIGETPARSGNSEGDISRGLNSGFDLYNGRPKIFKRGCFYVRGRLAQFWGKAGVMNEVFSAPTARGVIVRSINIEGDVIGAKVPRATSTLARLDSLKSKSAMFVF</sequence>
<accession>A0AAE0ZNU6</accession>
<evidence type="ECO:0000313" key="3">
    <source>
        <dbReference type="Proteomes" id="UP001283361"/>
    </source>
</evidence>
<keyword evidence="3" id="KW-1185">Reference proteome</keyword>
<gene>
    <name evidence="2" type="ORF">RRG08_006758</name>
</gene>
<dbReference type="AlphaFoldDB" id="A0AAE0ZNU6"/>
<evidence type="ECO:0000256" key="1">
    <source>
        <dbReference type="SAM" id="MobiDB-lite"/>
    </source>
</evidence>
<protein>
    <submittedName>
        <fullName evidence="2">Uncharacterized protein</fullName>
    </submittedName>
</protein>
<comment type="caution">
    <text evidence="2">The sequence shown here is derived from an EMBL/GenBank/DDBJ whole genome shotgun (WGS) entry which is preliminary data.</text>
</comment>